<dbReference type="PIRSF" id="PIRSF000018">
    <property type="entry name" value="Mb_ADH_cyt_c"/>
    <property type="match status" value="1"/>
</dbReference>
<evidence type="ECO:0000256" key="9">
    <source>
        <dbReference type="PIRSR" id="PIRSR000018-50"/>
    </source>
</evidence>
<comment type="subcellular location">
    <subcellularLocation>
        <location evidence="1">Cell membrane</location>
    </subcellularLocation>
</comment>
<feature type="binding site" description="covalent" evidence="9">
    <location>
        <position position="207"/>
    </location>
    <ligand>
        <name>heme c</name>
        <dbReference type="ChEBI" id="CHEBI:61717"/>
        <label>2</label>
    </ligand>
</feature>
<feature type="domain" description="Cytochrome c" evidence="11">
    <location>
        <begin position="189"/>
        <end position="302"/>
    </location>
</feature>
<protein>
    <submittedName>
        <fullName evidence="12">Mono/diheme cytochrome c family protein</fullName>
    </submittedName>
</protein>
<evidence type="ECO:0000313" key="12">
    <source>
        <dbReference type="EMBL" id="TDQ38167.1"/>
    </source>
</evidence>
<feature type="binding site" description="axial binding residue" evidence="10">
    <location>
        <position position="343"/>
    </location>
    <ligand>
        <name>heme c</name>
        <dbReference type="ChEBI" id="CHEBI:61717"/>
        <label>3</label>
    </ligand>
    <ligandPart>
        <name>Fe</name>
        <dbReference type="ChEBI" id="CHEBI:18248"/>
    </ligandPart>
</feature>
<keyword evidence="3 9" id="KW-0349">Heme</keyword>
<name>A0A4V3D502_9GAMM</name>
<keyword evidence="5" id="KW-0732">Signal</keyword>
<gene>
    <name evidence="12" type="ORF">DFQ45_10578</name>
</gene>
<dbReference type="GO" id="GO:0009055">
    <property type="term" value="F:electron transfer activity"/>
    <property type="evidence" value="ECO:0007669"/>
    <property type="project" value="InterPro"/>
</dbReference>
<evidence type="ECO:0000256" key="8">
    <source>
        <dbReference type="ARBA" id="ARBA00023136"/>
    </source>
</evidence>
<dbReference type="PANTHER" id="PTHR35008:SF8">
    <property type="entry name" value="ALCOHOL DEHYDROGENASE CYTOCHROME C SUBUNIT"/>
    <property type="match status" value="1"/>
</dbReference>
<dbReference type="PROSITE" id="PS51007">
    <property type="entry name" value="CYTC"/>
    <property type="match status" value="3"/>
</dbReference>
<evidence type="ECO:0000313" key="13">
    <source>
        <dbReference type="Proteomes" id="UP000294575"/>
    </source>
</evidence>
<feature type="binding site" description="axial binding residue" evidence="10">
    <location>
        <position position="62"/>
    </location>
    <ligand>
        <name>heme c</name>
        <dbReference type="ChEBI" id="CHEBI:61717"/>
        <label>1</label>
    </ligand>
    <ligandPart>
        <name>Fe</name>
        <dbReference type="ChEBI" id="CHEBI:18248"/>
    </ligandPart>
</feature>
<feature type="binding site" description="covalent" evidence="9">
    <location>
        <position position="61"/>
    </location>
    <ligand>
        <name>heme c</name>
        <dbReference type="ChEBI" id="CHEBI:61717"/>
        <label>1</label>
    </ligand>
</feature>
<dbReference type="PANTHER" id="PTHR35008">
    <property type="entry name" value="BLL4482 PROTEIN-RELATED"/>
    <property type="match status" value="1"/>
</dbReference>
<dbReference type="GO" id="GO:0020037">
    <property type="term" value="F:heme binding"/>
    <property type="evidence" value="ECO:0007669"/>
    <property type="project" value="InterPro"/>
</dbReference>
<comment type="caution">
    <text evidence="12">The sequence shown here is derived from an EMBL/GenBank/DDBJ whole genome shotgun (WGS) entry which is preliminary data.</text>
</comment>
<dbReference type="InterPro" id="IPR014353">
    <property type="entry name" value="Membr-bd_ADH_cyt_c"/>
</dbReference>
<keyword evidence="7 10" id="KW-0408">Iron</keyword>
<dbReference type="InterPro" id="IPR009056">
    <property type="entry name" value="Cyt_c-like_dom"/>
</dbReference>
<evidence type="ECO:0000256" key="4">
    <source>
        <dbReference type="ARBA" id="ARBA00022723"/>
    </source>
</evidence>
<dbReference type="SUPFAM" id="SSF46626">
    <property type="entry name" value="Cytochrome c"/>
    <property type="match status" value="3"/>
</dbReference>
<evidence type="ECO:0000256" key="5">
    <source>
        <dbReference type="ARBA" id="ARBA00022729"/>
    </source>
</evidence>
<keyword evidence="13" id="KW-1185">Reference proteome</keyword>
<feature type="binding site" description="covalent" evidence="9">
    <location>
        <position position="58"/>
    </location>
    <ligand>
        <name>heme c</name>
        <dbReference type="ChEBI" id="CHEBI:61717"/>
        <label>1</label>
    </ligand>
</feature>
<dbReference type="GO" id="GO:0005886">
    <property type="term" value="C:plasma membrane"/>
    <property type="evidence" value="ECO:0007669"/>
    <property type="project" value="UniProtKB-SubCell"/>
</dbReference>
<proteinExistence type="predicted"/>
<dbReference type="InterPro" id="IPR036909">
    <property type="entry name" value="Cyt_c-like_dom_sf"/>
</dbReference>
<feature type="binding site" description="axial binding residue" evidence="10">
    <location>
        <position position="208"/>
    </location>
    <ligand>
        <name>heme c</name>
        <dbReference type="ChEBI" id="CHEBI:61717"/>
        <label>2</label>
    </ligand>
    <ligandPart>
        <name>Fe</name>
        <dbReference type="ChEBI" id="CHEBI:18248"/>
    </ligandPart>
</feature>
<dbReference type="OrthoDB" id="9811281at2"/>
<feature type="domain" description="Cytochrome c" evidence="11">
    <location>
        <begin position="44"/>
        <end position="147"/>
    </location>
</feature>
<evidence type="ECO:0000256" key="10">
    <source>
        <dbReference type="PIRSR" id="PIRSR000018-51"/>
    </source>
</evidence>
<dbReference type="GO" id="GO:0016614">
    <property type="term" value="F:oxidoreductase activity, acting on CH-OH group of donors"/>
    <property type="evidence" value="ECO:0007669"/>
    <property type="project" value="InterPro"/>
</dbReference>
<reference evidence="12 13" key="1">
    <citation type="submission" date="2019-03" db="EMBL/GenBank/DDBJ databases">
        <title>Genomic Encyclopedia of Type Strains, Phase IV (KMG-IV): sequencing the most valuable type-strain genomes for metagenomic binning, comparative biology and taxonomic classification.</title>
        <authorList>
            <person name="Goeker M."/>
        </authorList>
    </citation>
    <scope>NUCLEOTIDE SEQUENCE [LARGE SCALE GENOMIC DNA]</scope>
    <source>
        <strain evidence="12 13">DSM 28679</strain>
    </source>
</reference>
<evidence type="ECO:0000256" key="2">
    <source>
        <dbReference type="ARBA" id="ARBA00022475"/>
    </source>
</evidence>
<evidence type="ECO:0000256" key="1">
    <source>
        <dbReference type="ARBA" id="ARBA00004236"/>
    </source>
</evidence>
<dbReference type="Proteomes" id="UP000294575">
    <property type="component" value="Unassembled WGS sequence"/>
</dbReference>
<dbReference type="RefSeq" id="WP_101497177.1">
    <property type="nucleotide sequence ID" value="NZ_LNJZ01000008.1"/>
</dbReference>
<dbReference type="EMBL" id="SNYK01000005">
    <property type="protein sequence ID" value="TDQ38167.1"/>
    <property type="molecule type" value="Genomic_DNA"/>
</dbReference>
<keyword evidence="2" id="KW-1003">Cell membrane</keyword>
<sequence>MKKWLKFALIAGVGGLIAAFALGQLLPHLRTTSSGLSVDINDPALIKKGEYIARTADCVACHSTLGGEEYAGGLPMLTPLGAVYSTNITPDKETGIGNYSLDDFINATKHGVRKDGSALYPAMPYPSYQIMPDEDLAAMYAYFMSGVKPVRLENLPSELPPVFNWRWPLAYWQAIFAPEREFKPDSDDEVLNRGQYLVEGPGHCGSCHTERGIGFQEVSLTNAGSDRFLAGAIIDGWRAKSLRGEHRGLGLWGENELVEFFKTGRTDITAAFGAMAEVVEHSTQYWTDQDLHAMSAYLKTLSPAPGKEVTLPAREDTTTQKLLDGVYDSRGALLYVEYCTVCHRADGKGVPRIFPALDGNTAVFSDHADSVLQITMSGGRMPDTPHDRMAFSMPEFSMLSDADIAEVVNYVRNSWTNQASEITVDDVVKMRHFLSIKPRVGTDLPPEFITPPSQGGRNE</sequence>
<evidence type="ECO:0000256" key="3">
    <source>
        <dbReference type="ARBA" id="ARBA00022617"/>
    </source>
</evidence>
<evidence type="ECO:0000256" key="6">
    <source>
        <dbReference type="ARBA" id="ARBA00022737"/>
    </source>
</evidence>
<dbReference type="InterPro" id="IPR051459">
    <property type="entry name" value="Cytochrome_c-type_DH"/>
</dbReference>
<dbReference type="Pfam" id="PF00034">
    <property type="entry name" value="Cytochrom_C"/>
    <property type="match status" value="2"/>
</dbReference>
<keyword evidence="8" id="KW-0472">Membrane</keyword>
<comment type="cofactor">
    <cofactor evidence="9">
        <name>heme c</name>
        <dbReference type="ChEBI" id="CHEBI:61717"/>
    </cofactor>
    <text evidence="9">Binds 3 heme c groups covalently per subunit.</text>
</comment>
<accession>A0A4V3D502</accession>
<keyword evidence="4 10" id="KW-0479">Metal-binding</keyword>
<evidence type="ECO:0000259" key="11">
    <source>
        <dbReference type="PROSITE" id="PS51007"/>
    </source>
</evidence>
<feature type="binding site" description="covalent" evidence="9">
    <location>
        <position position="342"/>
    </location>
    <ligand>
        <name>heme c</name>
        <dbReference type="ChEBI" id="CHEBI:61717"/>
        <label>3</label>
    </ligand>
</feature>
<keyword evidence="6" id="KW-0677">Repeat</keyword>
<dbReference type="GO" id="GO:0005506">
    <property type="term" value="F:iron ion binding"/>
    <property type="evidence" value="ECO:0007669"/>
    <property type="project" value="InterPro"/>
</dbReference>
<feature type="binding site" description="covalent" evidence="9">
    <location>
        <position position="204"/>
    </location>
    <ligand>
        <name>heme c</name>
        <dbReference type="ChEBI" id="CHEBI:61717"/>
        <label>2</label>
    </ligand>
</feature>
<feature type="domain" description="Cytochrome c" evidence="11">
    <location>
        <begin position="326"/>
        <end position="415"/>
    </location>
</feature>
<evidence type="ECO:0000256" key="7">
    <source>
        <dbReference type="ARBA" id="ARBA00023004"/>
    </source>
</evidence>
<dbReference type="AlphaFoldDB" id="A0A4V3D502"/>
<feature type="binding site" description="covalent" evidence="9">
    <location>
        <position position="339"/>
    </location>
    <ligand>
        <name>heme c</name>
        <dbReference type="ChEBI" id="CHEBI:61717"/>
        <label>3</label>
    </ligand>
</feature>
<dbReference type="Gene3D" id="1.10.760.10">
    <property type="entry name" value="Cytochrome c-like domain"/>
    <property type="match status" value="3"/>
</dbReference>
<organism evidence="12 13">
    <name type="scientific">Thiopseudomonas denitrificans</name>
    <dbReference type="NCBI Taxonomy" id="1501432"/>
    <lineage>
        <taxon>Bacteria</taxon>
        <taxon>Pseudomonadati</taxon>
        <taxon>Pseudomonadota</taxon>
        <taxon>Gammaproteobacteria</taxon>
        <taxon>Pseudomonadales</taxon>
        <taxon>Pseudomonadaceae</taxon>
        <taxon>Thiopseudomonas</taxon>
    </lineage>
</organism>